<feature type="domain" description="N-acetyltransferase" evidence="1">
    <location>
        <begin position="27"/>
        <end position="172"/>
    </location>
</feature>
<dbReference type="Pfam" id="PF13302">
    <property type="entry name" value="Acetyltransf_3"/>
    <property type="match status" value="1"/>
</dbReference>
<evidence type="ECO:0000259" key="1">
    <source>
        <dbReference type="PROSITE" id="PS51186"/>
    </source>
</evidence>
<keyword evidence="2" id="KW-0808">Transferase</keyword>
<dbReference type="PANTHER" id="PTHR43441:SF10">
    <property type="entry name" value="ACETYLTRANSFERASE"/>
    <property type="match status" value="1"/>
</dbReference>
<dbReference type="AlphaFoldDB" id="A0A542DNQ9"/>
<gene>
    <name evidence="2" type="ORF">FB471_4539</name>
</gene>
<dbReference type="GO" id="GO:1990189">
    <property type="term" value="F:protein N-terminal-serine acetyltransferase activity"/>
    <property type="evidence" value="ECO:0007669"/>
    <property type="project" value="TreeGrafter"/>
</dbReference>
<evidence type="ECO:0000313" key="3">
    <source>
        <dbReference type="Proteomes" id="UP000320876"/>
    </source>
</evidence>
<evidence type="ECO:0000313" key="2">
    <source>
        <dbReference type="EMBL" id="TQJ04731.1"/>
    </source>
</evidence>
<dbReference type="InterPro" id="IPR016181">
    <property type="entry name" value="Acyl_CoA_acyltransferase"/>
</dbReference>
<dbReference type="RefSeq" id="WP_142000376.1">
    <property type="nucleotide sequence ID" value="NZ_VFML01000001.1"/>
</dbReference>
<dbReference type="GO" id="GO:0008999">
    <property type="term" value="F:protein-N-terminal-alanine acetyltransferase activity"/>
    <property type="evidence" value="ECO:0007669"/>
    <property type="project" value="TreeGrafter"/>
</dbReference>
<dbReference type="Proteomes" id="UP000320876">
    <property type="component" value="Unassembled WGS sequence"/>
</dbReference>
<keyword evidence="3" id="KW-1185">Reference proteome</keyword>
<dbReference type="PROSITE" id="PS51186">
    <property type="entry name" value="GNAT"/>
    <property type="match status" value="1"/>
</dbReference>
<dbReference type="Gene3D" id="3.40.630.30">
    <property type="match status" value="1"/>
</dbReference>
<reference evidence="2 3" key="1">
    <citation type="submission" date="2019-06" db="EMBL/GenBank/DDBJ databases">
        <title>Sequencing the genomes of 1000 actinobacteria strains.</title>
        <authorList>
            <person name="Klenk H.-P."/>
        </authorList>
    </citation>
    <scope>NUCLEOTIDE SEQUENCE [LARGE SCALE GENOMIC DNA]</scope>
    <source>
        <strain evidence="2 3">DSM 45679</strain>
    </source>
</reference>
<dbReference type="GO" id="GO:0005737">
    <property type="term" value="C:cytoplasm"/>
    <property type="evidence" value="ECO:0007669"/>
    <property type="project" value="TreeGrafter"/>
</dbReference>
<dbReference type="EMBL" id="VFML01000001">
    <property type="protein sequence ID" value="TQJ04731.1"/>
    <property type="molecule type" value="Genomic_DNA"/>
</dbReference>
<accession>A0A542DNQ9</accession>
<sequence>MEPVEINAGSYYLRQLRADELLDDRPALLEAFADDAHQRYVDLRIGTLAAAGDYVTQRAEEWAADRRCSWCVAEPTTGRMLGEVGLKKLNLPVGTAEAALWVHPDARGRGVAVAGLGAALRFGFGALGLHQVTYQHTESNAASAAVARRCGFRFARAENTRGGDREIFLTRGPEVEGA</sequence>
<proteinExistence type="predicted"/>
<dbReference type="OrthoDB" id="2061990at2"/>
<dbReference type="InterPro" id="IPR051908">
    <property type="entry name" value="Ribosomal_N-acetyltransferase"/>
</dbReference>
<name>A0A542DNQ9_AMYCI</name>
<dbReference type="InterPro" id="IPR000182">
    <property type="entry name" value="GNAT_dom"/>
</dbReference>
<comment type="caution">
    <text evidence="2">The sequence shown here is derived from an EMBL/GenBank/DDBJ whole genome shotgun (WGS) entry which is preliminary data.</text>
</comment>
<dbReference type="PANTHER" id="PTHR43441">
    <property type="entry name" value="RIBOSOMAL-PROTEIN-SERINE ACETYLTRANSFERASE"/>
    <property type="match status" value="1"/>
</dbReference>
<organism evidence="2 3">
    <name type="scientific">Amycolatopsis cihanbeyliensis</name>
    <dbReference type="NCBI Taxonomy" id="1128664"/>
    <lineage>
        <taxon>Bacteria</taxon>
        <taxon>Bacillati</taxon>
        <taxon>Actinomycetota</taxon>
        <taxon>Actinomycetes</taxon>
        <taxon>Pseudonocardiales</taxon>
        <taxon>Pseudonocardiaceae</taxon>
        <taxon>Amycolatopsis</taxon>
    </lineage>
</organism>
<protein>
    <submittedName>
        <fullName evidence="2">RimJ/RimL family protein N-acetyltransferase</fullName>
    </submittedName>
</protein>
<dbReference type="SUPFAM" id="SSF55729">
    <property type="entry name" value="Acyl-CoA N-acyltransferases (Nat)"/>
    <property type="match status" value="1"/>
</dbReference>